<keyword evidence="1" id="KW-0645">Protease</keyword>
<dbReference type="Pfam" id="PF06037">
    <property type="entry name" value="DUF922"/>
    <property type="match status" value="1"/>
</dbReference>
<evidence type="ECO:0000313" key="2">
    <source>
        <dbReference type="Proteomes" id="UP001328733"/>
    </source>
</evidence>
<keyword evidence="1" id="KW-0378">Hydrolase</keyword>
<dbReference type="Proteomes" id="UP001328733">
    <property type="component" value="Unassembled WGS sequence"/>
</dbReference>
<dbReference type="InterPro" id="IPR010321">
    <property type="entry name" value="DUF922"/>
</dbReference>
<protein>
    <submittedName>
        <fullName evidence="1">DUF922 domain-containing Zn-dependent protease</fullName>
    </submittedName>
</protein>
<dbReference type="GO" id="GO:0008233">
    <property type="term" value="F:peptidase activity"/>
    <property type="evidence" value="ECO:0007669"/>
    <property type="project" value="UniProtKB-KW"/>
</dbReference>
<dbReference type="GO" id="GO:0006508">
    <property type="term" value="P:proteolysis"/>
    <property type="evidence" value="ECO:0007669"/>
    <property type="project" value="UniProtKB-KW"/>
</dbReference>
<organism evidence="1 2">
    <name type="scientific">Pannus brasiliensis CCIBt3594</name>
    <dbReference type="NCBI Taxonomy" id="1427578"/>
    <lineage>
        <taxon>Bacteria</taxon>
        <taxon>Bacillati</taxon>
        <taxon>Cyanobacteriota</taxon>
        <taxon>Cyanophyceae</taxon>
        <taxon>Oscillatoriophycideae</taxon>
        <taxon>Chroococcales</taxon>
        <taxon>Microcystaceae</taxon>
        <taxon>Pannus</taxon>
    </lineage>
</organism>
<comment type="caution">
    <text evidence="1">The sequence shown here is derived from an EMBL/GenBank/DDBJ whole genome shotgun (WGS) entry which is preliminary data.</text>
</comment>
<evidence type="ECO:0000313" key="1">
    <source>
        <dbReference type="EMBL" id="MEG3435603.1"/>
    </source>
</evidence>
<proteinExistence type="predicted"/>
<accession>A0AAW9QQ85</accession>
<name>A0AAW9QQ85_9CHRO</name>
<dbReference type="EMBL" id="JBAFSM010000001">
    <property type="protein sequence ID" value="MEG3435603.1"/>
    <property type="molecule type" value="Genomic_DNA"/>
</dbReference>
<dbReference type="RefSeq" id="WP_332863052.1">
    <property type="nucleotide sequence ID" value="NZ_JBAFSM010000001.1"/>
</dbReference>
<reference evidence="1 2" key="1">
    <citation type="submission" date="2024-01" db="EMBL/GenBank/DDBJ databases">
        <title>Genomic insights into the taxonomy and metabolism of the cyanobacterium Pannus brasiliensis CCIBt3594.</title>
        <authorList>
            <person name="Machado M."/>
            <person name="Botero N.B."/>
            <person name="Andreote A.P.D."/>
            <person name="Feitosa A.M.T."/>
            <person name="Popin R."/>
            <person name="Sivonen K."/>
            <person name="Fiore M.F."/>
        </authorList>
    </citation>
    <scope>NUCLEOTIDE SEQUENCE [LARGE SCALE GENOMIC DNA]</scope>
    <source>
        <strain evidence="1 2">CCIBt3594</strain>
    </source>
</reference>
<gene>
    <name evidence="1" type="ORF">V0288_00590</name>
</gene>
<sequence length="207" mass="23662">MKPLYRVISRLSILFFLSFLATLTIFSDFPAQSRVEPTVSVKTIYYPIQGTTSTQLREQMDRFGPPDPKTGRRFSAYARWNVNWRYWTFKPDNSALCGLTRLEVTTNVTITLPRWIPPANVSRSLVQQWNKFMSALVIHENGHKKHGVLASQEIGQLSWDRFARSNCDEVGQLFNQTANAIIQAYSQADVEYDKVTKHGITQGAVFP</sequence>
<keyword evidence="2" id="KW-1185">Reference proteome</keyword>
<dbReference type="AlphaFoldDB" id="A0AAW9QQ85"/>